<protein>
    <submittedName>
        <fullName evidence="3">Methyltransferase domain-containing protein</fullName>
    </submittedName>
</protein>
<dbReference type="InterPro" id="IPR020596">
    <property type="entry name" value="rRNA_Ade_Mease_Trfase_CS"/>
</dbReference>
<dbReference type="InterPro" id="IPR029063">
    <property type="entry name" value="SAM-dependent_MTases_sf"/>
</dbReference>
<dbReference type="InterPro" id="IPR041698">
    <property type="entry name" value="Methyltransf_25"/>
</dbReference>
<dbReference type="Proteomes" id="UP000199531">
    <property type="component" value="Unassembled WGS sequence"/>
</dbReference>
<keyword evidence="3" id="KW-0489">Methyltransferase</keyword>
<keyword evidence="4" id="KW-1185">Reference proteome</keyword>
<evidence type="ECO:0000256" key="1">
    <source>
        <dbReference type="ARBA" id="ARBA00022691"/>
    </source>
</evidence>
<dbReference type="RefSeq" id="WP_091812925.1">
    <property type="nucleotide sequence ID" value="NZ_FOCW01000001.1"/>
</dbReference>
<dbReference type="PROSITE" id="PS01131">
    <property type="entry name" value="RRNA_A_DIMETH"/>
    <property type="match status" value="1"/>
</dbReference>
<name>A0A1H8D9G0_9BURK</name>
<organism evidence="3 4">
    <name type="scientific">Brachymonas denitrificans DSM 15123</name>
    <dbReference type="NCBI Taxonomy" id="1121117"/>
    <lineage>
        <taxon>Bacteria</taxon>
        <taxon>Pseudomonadati</taxon>
        <taxon>Pseudomonadota</taxon>
        <taxon>Betaproteobacteria</taxon>
        <taxon>Burkholderiales</taxon>
        <taxon>Comamonadaceae</taxon>
        <taxon>Brachymonas</taxon>
    </lineage>
</organism>
<evidence type="ECO:0000313" key="4">
    <source>
        <dbReference type="Proteomes" id="UP000199531"/>
    </source>
</evidence>
<dbReference type="PANTHER" id="PTHR43591:SF24">
    <property type="entry name" value="2-METHOXY-6-POLYPRENYL-1,4-BENZOQUINOL METHYLASE, MITOCHONDRIAL"/>
    <property type="match status" value="1"/>
</dbReference>
<keyword evidence="3" id="KW-0808">Transferase</keyword>
<dbReference type="CDD" id="cd02440">
    <property type="entry name" value="AdoMet_MTases"/>
    <property type="match status" value="1"/>
</dbReference>
<evidence type="ECO:0000259" key="2">
    <source>
        <dbReference type="Pfam" id="PF13649"/>
    </source>
</evidence>
<dbReference type="STRING" id="1121117.SAMN02745977_00214"/>
<dbReference type="SUPFAM" id="SSF53335">
    <property type="entry name" value="S-adenosyl-L-methionine-dependent methyltransferases"/>
    <property type="match status" value="1"/>
</dbReference>
<proteinExistence type="predicted"/>
<dbReference type="GO" id="GO:0000179">
    <property type="term" value="F:rRNA (adenine-N6,N6-)-dimethyltransferase activity"/>
    <property type="evidence" value="ECO:0007669"/>
    <property type="project" value="InterPro"/>
</dbReference>
<reference evidence="3 4" key="1">
    <citation type="submission" date="2016-10" db="EMBL/GenBank/DDBJ databases">
        <authorList>
            <person name="de Groot N.N."/>
        </authorList>
    </citation>
    <scope>NUCLEOTIDE SEQUENCE [LARGE SCALE GENOMIC DNA]</scope>
    <source>
        <strain evidence="3 4">DSM 15123</strain>
    </source>
</reference>
<gene>
    <name evidence="3" type="ORF">SAMN02745977_00214</name>
</gene>
<evidence type="ECO:0000313" key="3">
    <source>
        <dbReference type="EMBL" id="SEN03198.1"/>
    </source>
</evidence>
<dbReference type="Gene3D" id="3.40.50.150">
    <property type="entry name" value="Vaccinia Virus protein VP39"/>
    <property type="match status" value="1"/>
</dbReference>
<dbReference type="OrthoDB" id="108476at2"/>
<keyword evidence="1" id="KW-0949">S-adenosyl-L-methionine</keyword>
<dbReference type="AlphaFoldDB" id="A0A1H8D9G0"/>
<dbReference type="Pfam" id="PF13649">
    <property type="entry name" value="Methyltransf_25"/>
    <property type="match status" value="1"/>
</dbReference>
<dbReference type="EMBL" id="FOCW01000001">
    <property type="protein sequence ID" value="SEN03198.1"/>
    <property type="molecule type" value="Genomic_DNA"/>
</dbReference>
<sequence>MVLEAPLRQLTNELILLNELVPLQAQRIVELGCGNARLSRGLLQQYPQCHVTGLEVDRIQHAANLANPAERLEFVEAGAQAIPAPDASFDLAIMLKSLHHVPLDLMEQALAEVERVIRPGGYWYVSEPVYEGDLNELMRVFNDEGTVRAAAQALLDRAAANGHWERVDDVYFDVPVAYRDFADFERRMVNVTYADRRFDEATRTRLLAIFERHMTADGARFVRPMHVTLLRRR</sequence>
<dbReference type="PANTHER" id="PTHR43591">
    <property type="entry name" value="METHYLTRANSFERASE"/>
    <property type="match status" value="1"/>
</dbReference>
<feature type="domain" description="Methyltransferase" evidence="2">
    <location>
        <begin position="28"/>
        <end position="121"/>
    </location>
</feature>
<accession>A0A1H8D9G0</accession>